<dbReference type="Gene3D" id="3.60.110.10">
    <property type="entry name" value="Carbon-nitrogen hydrolase"/>
    <property type="match status" value="1"/>
</dbReference>
<comment type="subcellular location">
    <subcellularLocation>
        <location evidence="1 9">Cell membrane</location>
        <topology evidence="1 9">Multi-pass membrane protein</topology>
    </subcellularLocation>
</comment>
<feature type="transmembrane region" description="Helical" evidence="9">
    <location>
        <begin position="78"/>
        <end position="99"/>
    </location>
</feature>
<comment type="pathway">
    <text evidence="9">Protein modification; lipoprotein biosynthesis (N-acyl transfer).</text>
</comment>
<dbReference type="GO" id="GO:0042158">
    <property type="term" value="P:lipoprotein biosynthetic process"/>
    <property type="evidence" value="ECO:0007669"/>
    <property type="project" value="UniProtKB-UniRule"/>
</dbReference>
<evidence type="ECO:0000256" key="3">
    <source>
        <dbReference type="ARBA" id="ARBA00022475"/>
    </source>
</evidence>
<evidence type="ECO:0000256" key="5">
    <source>
        <dbReference type="ARBA" id="ARBA00022692"/>
    </source>
</evidence>
<comment type="similarity">
    <text evidence="2 9">Belongs to the CN hydrolase family. Apolipoprotein N-acyltransferase subfamily.</text>
</comment>
<dbReference type="NCBIfam" id="TIGR00546">
    <property type="entry name" value="lnt"/>
    <property type="match status" value="1"/>
</dbReference>
<evidence type="ECO:0000256" key="2">
    <source>
        <dbReference type="ARBA" id="ARBA00010065"/>
    </source>
</evidence>
<comment type="catalytic activity">
    <reaction evidence="9">
        <text>N-terminal S-1,2-diacyl-sn-glyceryl-L-cysteinyl-[lipoprotein] + a glycerophospholipid = N-acyl-S-1,2-diacyl-sn-glyceryl-L-cysteinyl-[lipoprotein] + a 2-acyl-sn-glycero-3-phospholipid + H(+)</text>
        <dbReference type="Rhea" id="RHEA:48228"/>
        <dbReference type="Rhea" id="RHEA-COMP:14681"/>
        <dbReference type="Rhea" id="RHEA-COMP:14684"/>
        <dbReference type="ChEBI" id="CHEBI:15378"/>
        <dbReference type="ChEBI" id="CHEBI:136912"/>
        <dbReference type="ChEBI" id="CHEBI:140656"/>
        <dbReference type="ChEBI" id="CHEBI:140657"/>
        <dbReference type="ChEBI" id="CHEBI:140660"/>
        <dbReference type="EC" id="2.3.1.269"/>
    </reaction>
</comment>
<dbReference type="EC" id="2.3.1.269" evidence="9"/>
<keyword evidence="8 9" id="KW-0012">Acyltransferase</keyword>
<keyword evidence="4 9" id="KW-0808">Transferase</keyword>
<feature type="transmembrane region" description="Helical" evidence="9">
    <location>
        <begin position="133"/>
        <end position="152"/>
    </location>
</feature>
<name>A0A975IHV6_9GAMM</name>
<keyword evidence="6 9" id="KW-1133">Transmembrane helix</keyword>
<dbReference type="InterPro" id="IPR003010">
    <property type="entry name" value="C-N_Hydrolase"/>
</dbReference>
<dbReference type="GO" id="GO:0005886">
    <property type="term" value="C:plasma membrane"/>
    <property type="evidence" value="ECO:0007669"/>
    <property type="project" value="UniProtKB-SubCell"/>
</dbReference>
<dbReference type="HAMAP" id="MF_01148">
    <property type="entry name" value="Lnt"/>
    <property type="match status" value="1"/>
</dbReference>
<evidence type="ECO:0000259" key="10">
    <source>
        <dbReference type="PROSITE" id="PS50263"/>
    </source>
</evidence>
<feature type="transmembrane region" description="Helical" evidence="9">
    <location>
        <begin position="183"/>
        <end position="204"/>
    </location>
</feature>
<feature type="transmembrane region" description="Helical" evidence="9">
    <location>
        <begin position="34"/>
        <end position="66"/>
    </location>
</feature>
<feature type="transmembrane region" description="Helical" evidence="9">
    <location>
        <begin position="216"/>
        <end position="233"/>
    </location>
</feature>
<accession>A0A975IHV6</accession>
<dbReference type="Pfam" id="PF20154">
    <property type="entry name" value="LNT_N"/>
    <property type="match status" value="1"/>
</dbReference>
<dbReference type="PROSITE" id="PS50263">
    <property type="entry name" value="CN_HYDROLASE"/>
    <property type="match status" value="1"/>
</dbReference>
<keyword evidence="12" id="KW-1185">Reference proteome</keyword>
<reference evidence="11" key="1">
    <citation type="submission" date="2021-04" db="EMBL/GenBank/DDBJ databases">
        <title>Genomics, taxonomy and metabolism of representatives of sulfur bacteria of the genus Thiothrix: Thiothrix fructosivorans QT, Thiothrix unzii A1T and three new species, Thiothrix subterranea sp. nov., Thiothrix litoralis sp. nov. and 'Candidatus Thiothrix anitrata' sp. nov.</title>
        <authorList>
            <person name="Ravin N.V."/>
            <person name="Smolyakov D."/>
            <person name="Rudenko T.S."/>
            <person name="Mardanov A.V."/>
            <person name="Beletsky A.V."/>
            <person name="Markov N.D."/>
            <person name="Fomenkov A.I."/>
            <person name="Roberts R.J."/>
            <person name="Karnachuk O.V."/>
            <person name="Novikov A."/>
            <person name="Grabovich M.Y."/>
        </authorList>
    </citation>
    <scope>NUCLEOTIDE SEQUENCE</scope>
    <source>
        <strain evidence="11">A1</strain>
    </source>
</reference>
<dbReference type="AlphaFoldDB" id="A0A975IHV6"/>
<evidence type="ECO:0000256" key="4">
    <source>
        <dbReference type="ARBA" id="ARBA00022679"/>
    </source>
</evidence>
<keyword evidence="5 9" id="KW-0812">Transmembrane</keyword>
<sequence>MKKKPPLMACIVSVSTSCFGGSSGDSSGINSWRWLGYLLLAALLYGLSFPSWEGVELFPLAWICLLPLLSPPMVALPFWRYSGIALLFGVLGSLIAGHWTLGHSLGFGILAIIWHGLIVAPPLWFFHWLLKRCSYAMALLLLPFVWTAWEWIAANNQPFFWGALGATQANQTWLVQFVDLTGVWGLSFWLVALNAALAYALYRYAALEKRLLWQRFSLILTLFLLPPILYGQWRIHTLPWQPTDMVQLSLLQPNASEKAGQTALATLMDNLDKTKVDMAVWPESIFESMPFHDKTFNENIQRWNIPVMMVFIATQSNMHRPDFVDAYGAAIIMDNTVLGRILKGPVLSLLEPHYRKQRLVPHSELQLVPDSILWRWSALREVLPSRMLHTTKSSRPLRFISRTGQEHRLSPLICYEAVFPHLAAQAVRDGAEALFVLANDIHFGGTEAWQAASFARLRAIETRRPVVRTSTSGVVGVIDAFGEWQMMDNHRVFGGFSASLGLIATPPTVYVQWIDLLPKVCCAVVLLAGVTCRRKVSAANKSFNFINGTSVD</sequence>
<dbReference type="InterPro" id="IPR036526">
    <property type="entry name" value="C-N_Hydrolase_sf"/>
</dbReference>
<dbReference type="PANTHER" id="PTHR38686:SF1">
    <property type="entry name" value="APOLIPOPROTEIN N-ACYLTRANSFERASE"/>
    <property type="match status" value="1"/>
</dbReference>
<dbReference type="SUPFAM" id="SSF56317">
    <property type="entry name" value="Carbon-nitrogen hydrolase"/>
    <property type="match status" value="1"/>
</dbReference>
<evidence type="ECO:0000256" key="8">
    <source>
        <dbReference type="ARBA" id="ARBA00023315"/>
    </source>
</evidence>
<feature type="transmembrane region" description="Helical" evidence="9">
    <location>
        <begin position="105"/>
        <end position="126"/>
    </location>
</feature>
<protein>
    <recommendedName>
        <fullName evidence="9">Apolipoprotein N-acyltransferase</fullName>
        <shortName evidence="9">ALP N-acyltransferase</shortName>
        <ecNumber evidence="9">2.3.1.269</ecNumber>
    </recommendedName>
</protein>
<keyword evidence="3 9" id="KW-1003">Cell membrane</keyword>
<dbReference type="RefSeq" id="WP_210219802.1">
    <property type="nucleotide sequence ID" value="NZ_CP072793.1"/>
</dbReference>
<organism evidence="11 12">
    <name type="scientific">Thiothrix unzii</name>
    <dbReference type="NCBI Taxonomy" id="111769"/>
    <lineage>
        <taxon>Bacteria</taxon>
        <taxon>Pseudomonadati</taxon>
        <taxon>Pseudomonadota</taxon>
        <taxon>Gammaproteobacteria</taxon>
        <taxon>Thiotrichales</taxon>
        <taxon>Thiotrichaceae</taxon>
        <taxon>Thiothrix</taxon>
    </lineage>
</organism>
<evidence type="ECO:0000256" key="1">
    <source>
        <dbReference type="ARBA" id="ARBA00004651"/>
    </source>
</evidence>
<dbReference type="EMBL" id="CP072793">
    <property type="protein sequence ID" value="QTR54307.1"/>
    <property type="molecule type" value="Genomic_DNA"/>
</dbReference>
<evidence type="ECO:0000256" key="9">
    <source>
        <dbReference type="HAMAP-Rule" id="MF_01148"/>
    </source>
</evidence>
<dbReference type="KEGG" id="tun:J9260_04220"/>
<evidence type="ECO:0000256" key="6">
    <source>
        <dbReference type="ARBA" id="ARBA00022989"/>
    </source>
</evidence>
<dbReference type="PANTHER" id="PTHR38686">
    <property type="entry name" value="APOLIPOPROTEIN N-ACYLTRANSFERASE"/>
    <property type="match status" value="1"/>
</dbReference>
<dbReference type="Proteomes" id="UP000672009">
    <property type="component" value="Chromosome"/>
</dbReference>
<dbReference type="Pfam" id="PF00795">
    <property type="entry name" value="CN_hydrolase"/>
    <property type="match status" value="1"/>
</dbReference>
<dbReference type="InterPro" id="IPR045378">
    <property type="entry name" value="LNT_N"/>
</dbReference>
<keyword evidence="7 9" id="KW-0472">Membrane</keyword>
<gene>
    <name evidence="9 11" type="primary">lnt</name>
    <name evidence="11" type="ORF">J9260_04220</name>
</gene>
<evidence type="ECO:0000313" key="12">
    <source>
        <dbReference type="Proteomes" id="UP000672009"/>
    </source>
</evidence>
<feature type="domain" description="CN hydrolase" evidence="10">
    <location>
        <begin position="246"/>
        <end position="516"/>
    </location>
</feature>
<dbReference type="InterPro" id="IPR004563">
    <property type="entry name" value="Apolipo_AcylTrfase"/>
</dbReference>
<dbReference type="GO" id="GO:0016410">
    <property type="term" value="F:N-acyltransferase activity"/>
    <property type="evidence" value="ECO:0007669"/>
    <property type="project" value="UniProtKB-UniRule"/>
</dbReference>
<evidence type="ECO:0000256" key="7">
    <source>
        <dbReference type="ARBA" id="ARBA00023136"/>
    </source>
</evidence>
<dbReference type="PROSITE" id="PS51257">
    <property type="entry name" value="PROKAR_LIPOPROTEIN"/>
    <property type="match status" value="1"/>
</dbReference>
<proteinExistence type="inferred from homology"/>
<evidence type="ECO:0000313" key="11">
    <source>
        <dbReference type="EMBL" id="QTR54307.1"/>
    </source>
</evidence>
<comment type="function">
    <text evidence="9">Catalyzes the phospholipid dependent N-acylation of the N-terminal cysteine of apolipoprotein, the last step in lipoprotein maturation.</text>
</comment>